<keyword evidence="1" id="KW-1133">Transmembrane helix</keyword>
<sequence>MRPARPDSYRRLGVGAIALLTVLALVGGGYWWTHPQALSHGAEIGGELAVGETQVFDIADHLAGYDETSRVLRIEPHIVRDETAARYEFVTCVLKDADDGIGATDEGDIPRLCASTRPTAGASFGLQDGRRSQLLMKLTATKPGRLEIDGADVTYRRSGRHLFQTGTQQSGTVMKLTAK</sequence>
<gene>
    <name evidence="2" type="ORF">NP095_07565</name>
</gene>
<accession>A0ABY5KHJ9</accession>
<keyword evidence="1" id="KW-0812">Transmembrane</keyword>
<reference evidence="2 3" key="1">
    <citation type="submission" date="2022-07" db="EMBL/GenBank/DDBJ databases">
        <title>Novel species in genus Aeromicrobium.</title>
        <authorList>
            <person name="Ye L."/>
        </authorList>
    </citation>
    <scope>NUCLEOTIDE SEQUENCE [LARGE SCALE GENOMIC DNA]</scope>
    <source>
        <strain evidence="3">zg-Y50</strain>
    </source>
</reference>
<dbReference type="Proteomes" id="UP001315860">
    <property type="component" value="Chromosome"/>
</dbReference>
<feature type="transmembrane region" description="Helical" evidence="1">
    <location>
        <begin position="12"/>
        <end position="32"/>
    </location>
</feature>
<dbReference type="RefSeq" id="WP_232416518.1">
    <property type="nucleotide sequence ID" value="NZ_CP101990.1"/>
</dbReference>
<organism evidence="2 3">
    <name type="scientific">Aeromicrobium duanguangcaii</name>
    <dbReference type="NCBI Taxonomy" id="2968086"/>
    <lineage>
        <taxon>Bacteria</taxon>
        <taxon>Bacillati</taxon>
        <taxon>Actinomycetota</taxon>
        <taxon>Actinomycetes</taxon>
        <taxon>Propionibacteriales</taxon>
        <taxon>Nocardioidaceae</taxon>
        <taxon>Aeromicrobium</taxon>
    </lineage>
</organism>
<proteinExistence type="predicted"/>
<protein>
    <submittedName>
        <fullName evidence="2">Uncharacterized protein</fullName>
    </submittedName>
</protein>
<keyword evidence="1" id="KW-0472">Membrane</keyword>
<evidence type="ECO:0000313" key="2">
    <source>
        <dbReference type="EMBL" id="UUI69942.1"/>
    </source>
</evidence>
<keyword evidence="3" id="KW-1185">Reference proteome</keyword>
<name>A0ABY5KHJ9_9ACTN</name>
<evidence type="ECO:0000313" key="3">
    <source>
        <dbReference type="Proteomes" id="UP001315860"/>
    </source>
</evidence>
<evidence type="ECO:0000256" key="1">
    <source>
        <dbReference type="SAM" id="Phobius"/>
    </source>
</evidence>
<dbReference type="EMBL" id="CP101990">
    <property type="protein sequence ID" value="UUI69942.1"/>
    <property type="molecule type" value="Genomic_DNA"/>
</dbReference>